<organism evidence="2 3">
    <name type="scientific">Saccharothrix lopnurensis</name>
    <dbReference type="NCBI Taxonomy" id="1670621"/>
    <lineage>
        <taxon>Bacteria</taxon>
        <taxon>Bacillati</taxon>
        <taxon>Actinomycetota</taxon>
        <taxon>Actinomycetes</taxon>
        <taxon>Pseudonocardiales</taxon>
        <taxon>Pseudonocardiaceae</taxon>
        <taxon>Saccharothrix</taxon>
    </lineage>
</organism>
<reference evidence="3" key="1">
    <citation type="journal article" date="2019" name="Int. J. Syst. Evol. Microbiol.">
        <title>The Global Catalogue of Microorganisms (GCM) 10K type strain sequencing project: providing services to taxonomists for standard genome sequencing and annotation.</title>
        <authorList>
            <consortium name="The Broad Institute Genomics Platform"/>
            <consortium name="The Broad Institute Genome Sequencing Center for Infectious Disease"/>
            <person name="Wu L."/>
            <person name="Ma J."/>
        </authorList>
    </citation>
    <scope>NUCLEOTIDE SEQUENCE [LARGE SCALE GENOMIC DNA]</scope>
    <source>
        <strain evidence="3">CGMCC 4.7246</strain>
    </source>
</reference>
<gene>
    <name evidence="2" type="ORF">ACFP3R_21165</name>
</gene>
<dbReference type="InterPro" id="IPR044053">
    <property type="entry name" value="AsaB-like"/>
</dbReference>
<evidence type="ECO:0000313" key="3">
    <source>
        <dbReference type="Proteomes" id="UP001596220"/>
    </source>
</evidence>
<dbReference type="EMBL" id="JBHSQO010000021">
    <property type="protein sequence ID" value="MFC6091786.1"/>
    <property type="molecule type" value="Genomic_DNA"/>
</dbReference>
<feature type="region of interest" description="Disordered" evidence="1">
    <location>
        <begin position="118"/>
        <end position="155"/>
    </location>
</feature>
<dbReference type="RefSeq" id="WP_380638088.1">
    <property type="nucleotide sequence ID" value="NZ_JBHSQO010000021.1"/>
</dbReference>
<proteinExistence type="predicted"/>
<dbReference type="Proteomes" id="UP001596220">
    <property type="component" value="Unassembled WGS sequence"/>
</dbReference>
<name>A0ABW1P8P7_9PSEU</name>
<evidence type="ECO:0000313" key="2">
    <source>
        <dbReference type="EMBL" id="MFC6091786.1"/>
    </source>
</evidence>
<protein>
    <submittedName>
        <fullName evidence="2">CmcJ/NvfI family oxidoreductase</fullName>
    </submittedName>
</protein>
<dbReference type="PANTHER" id="PTHR34598">
    <property type="entry name" value="BLL6449 PROTEIN"/>
    <property type="match status" value="1"/>
</dbReference>
<comment type="caution">
    <text evidence="2">The sequence shown here is derived from an EMBL/GenBank/DDBJ whole genome shotgun (WGS) entry which is preliminary data.</text>
</comment>
<dbReference type="NCBIfam" id="NF041278">
    <property type="entry name" value="CmcJ_NvfI_EfuI"/>
    <property type="match status" value="1"/>
</dbReference>
<sequence length="290" mass="31943">MPTVTSPLFYAAPLTPDGRVDDWCIDAVSRPPDVLFNFRKVPVDTAITDLRAGGTRPDLDGAGFEKVEAPTRVDQQALFAREPGAIAAYQEEVGDLLLARTGAARVSFFDATVRVEDTGAPRDPDNQAPHQRVHVDQSPGSAWARAADHGGPGRSSRRFQIVNAWRPLLAPVRNYPLALCDFRSLDPAADLVATRLDFPDWLRDRENYSVRHNPAHRWYFWDALTPAEVVLFKCYDSASRALPHADGATPDRELADVAGLSPHSAFFVPDGPATGRLRVSLEVRALLFHD</sequence>
<keyword evidence="3" id="KW-1185">Reference proteome</keyword>
<accession>A0ABW1P8P7</accession>
<dbReference type="PANTHER" id="PTHR34598:SF3">
    <property type="entry name" value="OXIDOREDUCTASE AN1597"/>
    <property type="match status" value="1"/>
</dbReference>
<evidence type="ECO:0000256" key="1">
    <source>
        <dbReference type="SAM" id="MobiDB-lite"/>
    </source>
</evidence>